<dbReference type="PIRSF" id="PIRSF000126">
    <property type="entry name" value="11-beta-HSD1"/>
    <property type="match status" value="1"/>
</dbReference>
<dbReference type="GO" id="GO:0016491">
    <property type="term" value="F:oxidoreductase activity"/>
    <property type="evidence" value="ECO:0007669"/>
    <property type="project" value="UniProtKB-KW"/>
</dbReference>
<evidence type="ECO:0000256" key="2">
    <source>
        <dbReference type="ARBA" id="ARBA00023002"/>
    </source>
</evidence>
<dbReference type="PANTHER" id="PTHR44196:SF2">
    <property type="entry name" value="SHORT-CHAIN DEHYDROGENASE-RELATED"/>
    <property type="match status" value="1"/>
</dbReference>
<dbReference type="InterPro" id="IPR002347">
    <property type="entry name" value="SDR_fam"/>
</dbReference>
<name>A0A6J7NBE6_9ZZZZ</name>
<dbReference type="PANTHER" id="PTHR44196">
    <property type="entry name" value="DEHYDROGENASE/REDUCTASE SDR FAMILY MEMBER 7B"/>
    <property type="match status" value="1"/>
</dbReference>
<reference evidence="3" key="1">
    <citation type="submission" date="2020-05" db="EMBL/GenBank/DDBJ databases">
        <authorList>
            <person name="Chiriac C."/>
            <person name="Salcher M."/>
            <person name="Ghai R."/>
            <person name="Kavagutti S V."/>
        </authorList>
    </citation>
    <scope>NUCLEOTIDE SEQUENCE</scope>
</reference>
<dbReference type="SUPFAM" id="SSF51735">
    <property type="entry name" value="NAD(P)-binding Rossmann-fold domains"/>
    <property type="match status" value="1"/>
</dbReference>
<dbReference type="InterPro" id="IPR036291">
    <property type="entry name" value="NAD(P)-bd_dom_sf"/>
</dbReference>
<dbReference type="PRINTS" id="PR00081">
    <property type="entry name" value="GDHRDH"/>
</dbReference>
<dbReference type="Gene3D" id="3.40.50.720">
    <property type="entry name" value="NAD(P)-binding Rossmann-like Domain"/>
    <property type="match status" value="1"/>
</dbReference>
<gene>
    <name evidence="3" type="ORF">UFOPK3992_00023</name>
</gene>
<evidence type="ECO:0000256" key="1">
    <source>
        <dbReference type="ARBA" id="ARBA00006484"/>
    </source>
</evidence>
<sequence>MTGQRLALVTGATSGIGAAFAAELARRGWSIILVARDPDRLSSTTAALPGGEHSSFVADLSTDEGMSLVCERLASDVDPVELLVHAAGMGTTAPFPEAPLAEEEAMLRLNVLSALRLSHAAAHAMRARGTGGIVMISSTAAYWSAGTYAASKAWVLSATLGLAARLAGTGVRVLAVSPGFTRTEFHARSGTNASGVQPWMWLDPAEVARDSLDALDAGRSVCVPGRRYRALVETVRHLPPGGRAAVLRRLAPLRPESRPES</sequence>
<protein>
    <submittedName>
        <fullName evidence="3">Unannotated protein</fullName>
    </submittedName>
</protein>
<evidence type="ECO:0000313" key="3">
    <source>
        <dbReference type="EMBL" id="CAB4990651.1"/>
    </source>
</evidence>
<dbReference type="PRINTS" id="PR00080">
    <property type="entry name" value="SDRFAMILY"/>
</dbReference>
<accession>A0A6J7NBE6</accession>
<proteinExistence type="inferred from homology"/>
<dbReference type="GO" id="GO:0016020">
    <property type="term" value="C:membrane"/>
    <property type="evidence" value="ECO:0007669"/>
    <property type="project" value="TreeGrafter"/>
</dbReference>
<organism evidence="3">
    <name type="scientific">freshwater metagenome</name>
    <dbReference type="NCBI Taxonomy" id="449393"/>
    <lineage>
        <taxon>unclassified sequences</taxon>
        <taxon>metagenomes</taxon>
        <taxon>ecological metagenomes</taxon>
    </lineage>
</organism>
<dbReference type="CDD" id="cd05233">
    <property type="entry name" value="SDR_c"/>
    <property type="match status" value="1"/>
</dbReference>
<dbReference type="EMBL" id="CAFBOZ010000002">
    <property type="protein sequence ID" value="CAB4990651.1"/>
    <property type="molecule type" value="Genomic_DNA"/>
</dbReference>
<comment type="similarity">
    <text evidence="1">Belongs to the short-chain dehydrogenases/reductases (SDR) family.</text>
</comment>
<dbReference type="Pfam" id="PF00106">
    <property type="entry name" value="adh_short"/>
    <property type="match status" value="1"/>
</dbReference>
<keyword evidence="2" id="KW-0560">Oxidoreductase</keyword>
<dbReference type="AlphaFoldDB" id="A0A6J7NBE6"/>